<dbReference type="SUPFAM" id="SSF55545">
    <property type="entry name" value="beta-N-acetylhexosaminidase-like domain"/>
    <property type="match status" value="1"/>
</dbReference>
<dbReference type="EMBL" id="WYET01000008">
    <property type="protein sequence ID" value="NVN19618.1"/>
    <property type="molecule type" value="Genomic_DNA"/>
</dbReference>
<accession>A0A850NMX7</accession>
<dbReference type="PANTHER" id="PTHR37842:SF2">
    <property type="entry name" value="GYLCOSYL HYDROLASE 115 C-TERMINAL DOMAIN-CONTAINING PROTEIN"/>
    <property type="match status" value="1"/>
</dbReference>
<dbReference type="InterPro" id="IPR029018">
    <property type="entry name" value="Hex-like_dom2"/>
</dbReference>
<feature type="domain" description="Gylcosyl hydrolase 115 C-terminal" evidence="2">
    <location>
        <begin position="813"/>
        <end position="988"/>
    </location>
</feature>
<dbReference type="Pfam" id="PF17829">
    <property type="entry name" value="GH115_C"/>
    <property type="match status" value="1"/>
</dbReference>
<gene>
    <name evidence="3" type="ORF">GUA46_14810</name>
</gene>
<protein>
    <submittedName>
        <fullName evidence="3">Glycosyl hydrolase</fullName>
    </submittedName>
</protein>
<dbReference type="PANTHER" id="PTHR37842">
    <property type="match status" value="1"/>
</dbReference>
<dbReference type="AlphaFoldDB" id="A0A850NMX7"/>
<dbReference type="Gene3D" id="2.60.120.1620">
    <property type="match status" value="1"/>
</dbReference>
<dbReference type="InterPro" id="IPR041437">
    <property type="entry name" value="GH115_C"/>
</dbReference>
<reference evidence="3 4" key="1">
    <citation type="submission" date="2020-01" db="EMBL/GenBank/DDBJ databases">
        <title>Draft Genome Analysis of Muricauda sp. HICW Isolated from coastal seawater of PR China.</title>
        <authorList>
            <person name="Chen M.-X."/>
        </authorList>
    </citation>
    <scope>NUCLEOTIDE SEQUENCE [LARGE SCALE GENOMIC DNA]</scope>
    <source>
        <strain evidence="3 4">HICW</strain>
    </source>
</reference>
<dbReference type="InterPro" id="IPR042301">
    <property type="entry name" value="GH115_sf"/>
</dbReference>
<keyword evidence="4" id="KW-1185">Reference proteome</keyword>
<evidence type="ECO:0000313" key="3">
    <source>
        <dbReference type="EMBL" id="NVN19618.1"/>
    </source>
</evidence>
<dbReference type="Gene3D" id="3.30.379.10">
    <property type="entry name" value="Chitobiase/beta-hexosaminidase domain 2-like"/>
    <property type="match status" value="1"/>
</dbReference>
<dbReference type="GO" id="GO:0005975">
    <property type="term" value="P:carbohydrate metabolic process"/>
    <property type="evidence" value="ECO:0007669"/>
    <property type="project" value="UniProtKB-ARBA"/>
</dbReference>
<proteinExistence type="predicted"/>
<dbReference type="RefSeq" id="WP_176621154.1">
    <property type="nucleotide sequence ID" value="NZ_WYET01000008.1"/>
</dbReference>
<dbReference type="Gene3D" id="1.20.58.2150">
    <property type="match status" value="1"/>
</dbReference>
<evidence type="ECO:0000256" key="1">
    <source>
        <dbReference type="ARBA" id="ARBA00022801"/>
    </source>
</evidence>
<name>A0A850NMX7_9FLAO</name>
<keyword evidence="1 3" id="KW-0378">Hydrolase</keyword>
<dbReference type="Proteomes" id="UP000558089">
    <property type="component" value="Unassembled WGS sequence"/>
</dbReference>
<dbReference type="PROSITE" id="PS51257">
    <property type="entry name" value="PROKAR_LIPOPROTEIN"/>
    <property type="match status" value="1"/>
</dbReference>
<comment type="caution">
    <text evidence="3">The sequence shown here is derived from an EMBL/GenBank/DDBJ whole genome shotgun (WGS) entry which is preliminary data.</text>
</comment>
<dbReference type="Gene3D" id="3.20.20.520">
    <property type="entry name" value="Glycosyl hydrolase family 115"/>
    <property type="match status" value="1"/>
</dbReference>
<evidence type="ECO:0000313" key="4">
    <source>
        <dbReference type="Proteomes" id="UP000558089"/>
    </source>
</evidence>
<dbReference type="InterPro" id="IPR031924">
    <property type="entry name" value="GH115"/>
</dbReference>
<sequence>MNTRTNLRYPNFFHLYPLVVLLFLFSCKEETLEANTETNDIEQILTVPTEDAFPQNSILTTEKEENTFPIIANGVASDLLVSESDYPGVKRIAGIFQKDLGNVSGNEPELIFGNTHQSNNLIIIGTVGQSTVIDHLVEEGKIDVAELEGKWEQFSITPVQNPIEGVDNALVIAGSDKRGTIFGMFDLSEQMGVSPWYWWADVPVKVRKNIYVKPDTYTLGEPKVKYRGIFINDEAPALSGWSSEKFGGFNKQFYEKVFELILRLKGNYLWPAMWGSSLWDDDPETAPLANEMGVVLATSHHEPLMRSHVEWNRYGEGPWDYDKNQEKLQDFWRKGMERTQGQEKVVTLAMRGDGDEAMSEGTNIELLEKIVKDQREIIKEVTGKPIEETPQVWALYKEVQEYYDKGMRVPDDVTLLLCDDNWGQVRVLPALDSKPRSGGYGMYYHFDFVGGPRSYKWLNTTQIERVWEQMNLTYSYGVDEIWLVNVGDIKPMEFPISFFLDFAWNPESFSAEQLPNYYTIWAQKQFGAKHAQEIGEIIALYTKFNSRRKPELIEPNTYSLQHFNEAENMVEDYKTLVERAKKVKEQLPTDAHAAFYQLVQYPVETCANLNEMYVAAGKNRLYAFQNRASTNFYADKTKKLFFKDAEFTSYYQDSLANGKWNHMMSQTHMGHISWNDPAFNKMPSVSFIQSGKEANLGYVVENGISRSQWMPSGLNSRSFSTFDPINDQKYYVEVFNMGEEKLTYTITSENDWIQLSSKGGTIQYDEKVFVSIDWNKAPKGKEVGEIVIKADNSEGGTKVSVPIRNNLAENIKGFVANQGIVSVDAVNYQNAKETAEVSWQTIPNLGRTGSAITTMPATAPKQNPNNDGPYLEYEIYLLDSGTYNLTTYFSPTLNFQKDEGLIYAVSIDGDNPKMMNLHKDALAADWTYPEWWNEAVKDNIMTQSVLEKELSEGAHTIKYWAVDPGLVLQKMVLQKEGANAESYLGPPESTLIK</sequence>
<evidence type="ECO:0000259" key="2">
    <source>
        <dbReference type="Pfam" id="PF17829"/>
    </source>
</evidence>
<dbReference type="Pfam" id="PF15979">
    <property type="entry name" value="Glyco_hydro_115"/>
    <property type="match status" value="1"/>
</dbReference>
<organism evidence="3 4">
    <name type="scientific">Flagellimonas chongwuensis</name>
    <dbReference type="NCBI Taxonomy" id="2697365"/>
    <lineage>
        <taxon>Bacteria</taxon>
        <taxon>Pseudomonadati</taxon>
        <taxon>Bacteroidota</taxon>
        <taxon>Flavobacteriia</taxon>
        <taxon>Flavobacteriales</taxon>
        <taxon>Flavobacteriaceae</taxon>
        <taxon>Flagellimonas</taxon>
    </lineage>
</organism>
<dbReference type="GO" id="GO:0016787">
    <property type="term" value="F:hydrolase activity"/>
    <property type="evidence" value="ECO:0007669"/>
    <property type="project" value="UniProtKB-KW"/>
</dbReference>